<reference evidence="6" key="2">
    <citation type="submission" date="2021-04" db="EMBL/GenBank/DDBJ databases">
        <authorList>
            <person name="Gilroy R."/>
        </authorList>
    </citation>
    <scope>NUCLEOTIDE SEQUENCE</scope>
    <source>
        <strain evidence="6">CHK195-9823</strain>
    </source>
</reference>
<evidence type="ECO:0000259" key="5">
    <source>
        <dbReference type="PROSITE" id="PS50893"/>
    </source>
</evidence>
<dbReference type="InterPro" id="IPR050763">
    <property type="entry name" value="ABC_transporter_ATP-binding"/>
</dbReference>
<dbReference type="InterPro" id="IPR027417">
    <property type="entry name" value="P-loop_NTPase"/>
</dbReference>
<evidence type="ECO:0000256" key="4">
    <source>
        <dbReference type="ARBA" id="ARBA00022840"/>
    </source>
</evidence>
<dbReference type="Pfam" id="PF00005">
    <property type="entry name" value="ABC_tran"/>
    <property type="match status" value="1"/>
</dbReference>
<protein>
    <submittedName>
        <fullName evidence="6">ABC transporter ATP-binding protein</fullName>
    </submittedName>
</protein>
<reference evidence="6" key="1">
    <citation type="journal article" date="2021" name="PeerJ">
        <title>Extensive microbial diversity within the chicken gut microbiome revealed by metagenomics and culture.</title>
        <authorList>
            <person name="Gilroy R."/>
            <person name="Ravi A."/>
            <person name="Getino M."/>
            <person name="Pursley I."/>
            <person name="Horton D.L."/>
            <person name="Alikhan N.F."/>
            <person name="Baker D."/>
            <person name="Gharbi K."/>
            <person name="Hall N."/>
            <person name="Watson M."/>
            <person name="Adriaenssens E.M."/>
            <person name="Foster-Nyarko E."/>
            <person name="Jarju S."/>
            <person name="Secka A."/>
            <person name="Antonio M."/>
            <person name="Oren A."/>
            <person name="Chaudhuri R.R."/>
            <person name="La Ragione R."/>
            <person name="Hildebrand F."/>
            <person name="Pallen M.J."/>
        </authorList>
    </citation>
    <scope>NUCLEOTIDE SEQUENCE</scope>
    <source>
        <strain evidence="6">CHK195-9823</strain>
    </source>
</reference>
<dbReference type="GO" id="GO:0005524">
    <property type="term" value="F:ATP binding"/>
    <property type="evidence" value="ECO:0007669"/>
    <property type="project" value="UniProtKB-KW"/>
</dbReference>
<feature type="domain" description="ABC transporter" evidence="5">
    <location>
        <begin position="4"/>
        <end position="236"/>
    </location>
</feature>
<dbReference type="SUPFAM" id="SSF52540">
    <property type="entry name" value="P-loop containing nucleoside triphosphate hydrolases"/>
    <property type="match status" value="1"/>
</dbReference>
<dbReference type="PROSITE" id="PS50893">
    <property type="entry name" value="ABC_TRANSPORTER_2"/>
    <property type="match status" value="1"/>
</dbReference>
<organism evidence="6 7">
    <name type="scientific">Candidatus Blautia stercorigallinarum</name>
    <dbReference type="NCBI Taxonomy" id="2838501"/>
    <lineage>
        <taxon>Bacteria</taxon>
        <taxon>Bacillati</taxon>
        <taxon>Bacillota</taxon>
        <taxon>Clostridia</taxon>
        <taxon>Lachnospirales</taxon>
        <taxon>Lachnospiraceae</taxon>
        <taxon>Blautia</taxon>
    </lineage>
</organism>
<evidence type="ECO:0000313" key="7">
    <source>
        <dbReference type="Proteomes" id="UP000886814"/>
    </source>
</evidence>
<dbReference type="Gene3D" id="3.40.50.300">
    <property type="entry name" value="P-loop containing nucleotide triphosphate hydrolases"/>
    <property type="match status" value="1"/>
</dbReference>
<evidence type="ECO:0000313" key="6">
    <source>
        <dbReference type="EMBL" id="HIV39292.1"/>
    </source>
</evidence>
<sequence length="303" mass="33509">MDTIFLDHLSKTYPGVKWALKGISLSLGEGEVFGFLGPNGAGKTTTVKLLTGILSPTQGHCQVMGTDPSREPEKTHAKTGVVTEHAQMYDHLTGLENLLFYASIFGISPREGKDRAMALLSRLGLKESAQQKLSAYSTGMRQRLSLARALIHRPQVLFLDEPTSGLDPESAQQVNSLIKSLAVEKGVTIFLCTHQLRYAQELCTRYGLLEEGSLLALGTLEELQKKVLQRPILQITARQFPEDLPFKRTGDLSYETEIASEEEIPGLLRQILEAGGKLYAAQTKYPTLEDIYFSLTSKKEEKP</sequence>
<comment type="similarity">
    <text evidence="1">Belongs to the ABC transporter superfamily.</text>
</comment>
<dbReference type="SMART" id="SM00382">
    <property type="entry name" value="AAA"/>
    <property type="match status" value="1"/>
</dbReference>
<dbReference type="PANTHER" id="PTHR42711">
    <property type="entry name" value="ABC TRANSPORTER ATP-BINDING PROTEIN"/>
    <property type="match status" value="1"/>
</dbReference>
<evidence type="ECO:0000256" key="1">
    <source>
        <dbReference type="ARBA" id="ARBA00005417"/>
    </source>
</evidence>
<comment type="caution">
    <text evidence="6">The sequence shown here is derived from an EMBL/GenBank/DDBJ whole genome shotgun (WGS) entry which is preliminary data.</text>
</comment>
<evidence type="ECO:0000256" key="3">
    <source>
        <dbReference type="ARBA" id="ARBA00022741"/>
    </source>
</evidence>
<gene>
    <name evidence="6" type="ORF">H9747_09915</name>
</gene>
<dbReference type="InterPro" id="IPR003439">
    <property type="entry name" value="ABC_transporter-like_ATP-bd"/>
</dbReference>
<dbReference type="EMBL" id="DXIQ01000063">
    <property type="protein sequence ID" value="HIV39292.1"/>
    <property type="molecule type" value="Genomic_DNA"/>
</dbReference>
<keyword evidence="2" id="KW-0813">Transport</keyword>
<keyword evidence="3" id="KW-0547">Nucleotide-binding</keyword>
<dbReference type="AlphaFoldDB" id="A0A9D1PDH9"/>
<dbReference type="PANTHER" id="PTHR42711:SF5">
    <property type="entry name" value="ABC TRANSPORTER ATP-BINDING PROTEIN NATA"/>
    <property type="match status" value="1"/>
</dbReference>
<accession>A0A9D1PDH9</accession>
<dbReference type="GO" id="GO:0016887">
    <property type="term" value="F:ATP hydrolysis activity"/>
    <property type="evidence" value="ECO:0007669"/>
    <property type="project" value="InterPro"/>
</dbReference>
<proteinExistence type="inferred from homology"/>
<name>A0A9D1PDH9_9FIRM</name>
<keyword evidence="4 6" id="KW-0067">ATP-binding</keyword>
<dbReference type="InterPro" id="IPR003593">
    <property type="entry name" value="AAA+_ATPase"/>
</dbReference>
<dbReference type="Proteomes" id="UP000886814">
    <property type="component" value="Unassembled WGS sequence"/>
</dbReference>
<evidence type="ECO:0000256" key="2">
    <source>
        <dbReference type="ARBA" id="ARBA00022448"/>
    </source>
</evidence>